<evidence type="ECO:0000313" key="6">
    <source>
        <dbReference type="Proteomes" id="UP000243876"/>
    </source>
</evidence>
<feature type="non-terminal residue" evidence="5">
    <location>
        <position position="1"/>
    </location>
</feature>
<comment type="function">
    <text evidence="2">Acts as component of the GARP complex that is involved in retrograde transport from early and late endosomes to the trans-Golgi network (TGN).</text>
</comment>
<dbReference type="OrthoDB" id="203678at2759"/>
<feature type="region of interest" description="Disordered" evidence="4">
    <location>
        <begin position="1"/>
        <end position="56"/>
    </location>
</feature>
<dbReference type="GO" id="GO:0000938">
    <property type="term" value="C:GARP complex"/>
    <property type="evidence" value="ECO:0007669"/>
    <property type="project" value="UniProtKB-UniRule"/>
</dbReference>
<reference evidence="6" key="1">
    <citation type="submission" date="2015-02" db="EMBL/GenBank/DDBJ databases">
        <authorList>
            <person name="Gon?alves P."/>
        </authorList>
    </citation>
    <scope>NUCLEOTIDE SEQUENCE [LARGE SCALE GENOMIC DNA]</scope>
</reference>
<keyword evidence="2" id="KW-0653">Protein transport</keyword>
<dbReference type="GO" id="GO:1990745">
    <property type="term" value="C:EARP complex"/>
    <property type="evidence" value="ECO:0007669"/>
    <property type="project" value="TreeGrafter"/>
</dbReference>
<keyword evidence="2" id="KW-0813">Transport</keyword>
<keyword evidence="6" id="KW-1185">Reference proteome</keyword>
<dbReference type="PANTHER" id="PTHR15954">
    <property type="entry name" value="VACUOLAR PROTEIN SORTING-ASSOCIATED PROTEIN 51 HOMOLOG"/>
    <property type="match status" value="1"/>
</dbReference>
<dbReference type="GO" id="GO:0015031">
    <property type="term" value="P:protein transport"/>
    <property type="evidence" value="ECO:0007669"/>
    <property type="project" value="UniProtKB-UniRule"/>
</dbReference>
<comment type="similarity">
    <text evidence="1 2">Belongs to the VPS51 family.</text>
</comment>
<dbReference type="GO" id="GO:0006869">
    <property type="term" value="P:lipid transport"/>
    <property type="evidence" value="ECO:0007669"/>
    <property type="project" value="UniProtKB-UniRule"/>
</dbReference>
<comment type="subunit">
    <text evidence="2">Component of the Golgi-associated retrograde protein (GARP) complex.</text>
</comment>
<keyword evidence="3" id="KW-0175">Coiled coil</keyword>
<dbReference type="AlphaFoldDB" id="A0A0D6EFK7"/>
<dbReference type="EMBL" id="CENE01000001">
    <property type="protein sequence ID" value="CEQ38792.1"/>
    <property type="molecule type" value="Genomic_DNA"/>
</dbReference>
<feature type="region of interest" description="Disordered" evidence="4">
    <location>
        <begin position="167"/>
        <end position="237"/>
    </location>
</feature>
<feature type="compositionally biased region" description="Low complexity" evidence="4">
    <location>
        <begin position="221"/>
        <end position="237"/>
    </location>
</feature>
<evidence type="ECO:0000313" key="5">
    <source>
        <dbReference type="EMBL" id="CEQ38792.1"/>
    </source>
</evidence>
<keyword evidence="2" id="KW-0333">Golgi apparatus</keyword>
<proteinExistence type="inferred from homology"/>
<feature type="coiled-coil region" evidence="3">
    <location>
        <begin position="98"/>
        <end position="157"/>
    </location>
</feature>
<evidence type="ECO:0000256" key="1">
    <source>
        <dbReference type="ARBA" id="ARBA00006080"/>
    </source>
</evidence>
<dbReference type="GO" id="GO:0007030">
    <property type="term" value="P:Golgi organization"/>
    <property type="evidence" value="ECO:0007669"/>
    <property type="project" value="UniProtKB-UniRule"/>
</dbReference>
<evidence type="ECO:0000256" key="4">
    <source>
        <dbReference type="SAM" id="MobiDB-lite"/>
    </source>
</evidence>
<organism evidence="5 6">
    <name type="scientific">Sporidiobolus salmonicolor</name>
    <name type="common">Yeast-like fungus</name>
    <name type="synonym">Sporobolomyces salmonicolor</name>
    <dbReference type="NCBI Taxonomy" id="5005"/>
    <lineage>
        <taxon>Eukaryota</taxon>
        <taxon>Fungi</taxon>
        <taxon>Dikarya</taxon>
        <taxon>Basidiomycota</taxon>
        <taxon>Pucciniomycotina</taxon>
        <taxon>Microbotryomycetes</taxon>
        <taxon>Sporidiobolales</taxon>
        <taxon>Sporidiobolaceae</taxon>
        <taxon>Sporobolomyces</taxon>
    </lineage>
</organism>
<keyword evidence="2" id="KW-0445">Lipid transport</keyword>
<evidence type="ECO:0000256" key="3">
    <source>
        <dbReference type="SAM" id="Coils"/>
    </source>
</evidence>
<comment type="subcellular location">
    <subcellularLocation>
        <location evidence="2">Golgi apparatus</location>
        <location evidence="2">trans-Golgi network</location>
    </subcellularLocation>
</comment>
<dbReference type="GO" id="GO:0042147">
    <property type="term" value="P:retrograde transport, endosome to Golgi"/>
    <property type="evidence" value="ECO:0007669"/>
    <property type="project" value="UniProtKB-UniRule"/>
</dbReference>
<protein>
    <recommendedName>
        <fullName evidence="2">Vacuolar protein sorting-associated protein 51 homolog</fullName>
    </recommendedName>
</protein>
<dbReference type="GO" id="GO:0016020">
    <property type="term" value="C:membrane"/>
    <property type="evidence" value="ECO:0007669"/>
    <property type="project" value="TreeGrafter"/>
</dbReference>
<sequence>MAASTPVRRPSYATALSDLTSPPSSIPRRASSVASSFGSPSVSGTGTDRKKRNRNLLRDYYGLSGAKAGDPLDLVPTDSPSSFNPEAYFQSLTSTASLPDLLKRENELLNEIRELDGERQSLVYNHHHELIEASDTIRKMKSRAEALDTSLDSLKASFQSISQLSASLAPPAPSTCASRPPPSPMSTSSHSNPPQTPTRRLPIVVESPDTPITPTTGRLRSASAATAQPSPSPATQHFDPLVHLPALLALPVLLRSLLASDRSKGDALWGSWEPALRSWEDEGVEGVREIGQECRDVLRTARRVSVSERRE</sequence>
<dbReference type="GO" id="GO:0032456">
    <property type="term" value="P:endocytic recycling"/>
    <property type="evidence" value="ECO:0007669"/>
    <property type="project" value="TreeGrafter"/>
</dbReference>
<feature type="compositionally biased region" description="Low complexity" evidence="4">
    <location>
        <begin position="21"/>
        <end position="44"/>
    </location>
</feature>
<dbReference type="Pfam" id="PF08700">
    <property type="entry name" value="VPS51_Exo84_N"/>
    <property type="match status" value="1"/>
</dbReference>
<dbReference type="PANTHER" id="PTHR15954:SF4">
    <property type="entry name" value="VACUOLAR PROTEIN SORTING-ASSOCIATED PROTEIN 51 HOMOLOG"/>
    <property type="match status" value="1"/>
</dbReference>
<gene>
    <name evidence="5" type="primary">SPOSA6832_00256</name>
</gene>
<dbReference type="GO" id="GO:0048193">
    <property type="term" value="P:Golgi vesicle transport"/>
    <property type="evidence" value="ECO:0007669"/>
    <property type="project" value="TreeGrafter"/>
</dbReference>
<dbReference type="Proteomes" id="UP000243876">
    <property type="component" value="Unassembled WGS sequence"/>
</dbReference>
<evidence type="ECO:0000256" key="2">
    <source>
        <dbReference type="RuleBase" id="RU368010"/>
    </source>
</evidence>
<dbReference type="InterPro" id="IPR014812">
    <property type="entry name" value="Vps51"/>
</dbReference>
<name>A0A0D6EFK7_SPOSA</name>
<accession>A0A0D6EFK7</accession>
<dbReference type="GO" id="GO:0005829">
    <property type="term" value="C:cytosol"/>
    <property type="evidence" value="ECO:0007669"/>
    <property type="project" value="GOC"/>
</dbReference>